<feature type="region of interest" description="Disordered" evidence="16">
    <location>
        <begin position="504"/>
        <end position="553"/>
    </location>
</feature>
<proteinExistence type="inferred from homology"/>
<reference evidence="18 19" key="1">
    <citation type="submission" date="2020-04" db="EMBL/GenBank/DDBJ databases">
        <authorList>
            <person name="Laetsch R D."/>
            <person name="Stevens L."/>
            <person name="Kumar S."/>
            <person name="Blaxter L. M."/>
        </authorList>
    </citation>
    <scope>NUCLEOTIDE SEQUENCE [LARGE SCALE GENOMIC DNA]</scope>
</reference>
<keyword evidence="6" id="KW-0808">Transferase</keyword>
<keyword evidence="10 15" id="KW-0067">ATP-binding</keyword>
<evidence type="ECO:0000256" key="1">
    <source>
        <dbReference type="ARBA" id="ARBA00001936"/>
    </source>
</evidence>
<evidence type="ECO:0000256" key="16">
    <source>
        <dbReference type="SAM" id="MobiDB-lite"/>
    </source>
</evidence>
<evidence type="ECO:0000256" key="5">
    <source>
        <dbReference type="ARBA" id="ARBA00022527"/>
    </source>
</evidence>
<evidence type="ECO:0000256" key="13">
    <source>
        <dbReference type="ARBA" id="ARBA00047899"/>
    </source>
</evidence>
<keyword evidence="7" id="KW-0479">Metal-binding</keyword>
<evidence type="ECO:0000256" key="6">
    <source>
        <dbReference type="ARBA" id="ARBA00022679"/>
    </source>
</evidence>
<feature type="domain" description="Protein kinase" evidence="17">
    <location>
        <begin position="171"/>
        <end position="434"/>
    </location>
</feature>
<evidence type="ECO:0000256" key="2">
    <source>
        <dbReference type="ARBA" id="ARBA00001946"/>
    </source>
</evidence>
<evidence type="ECO:0000256" key="7">
    <source>
        <dbReference type="ARBA" id="ARBA00022723"/>
    </source>
</evidence>
<organism evidence="18 19">
    <name type="scientific">Caenorhabditis bovis</name>
    <dbReference type="NCBI Taxonomy" id="2654633"/>
    <lineage>
        <taxon>Eukaryota</taxon>
        <taxon>Metazoa</taxon>
        <taxon>Ecdysozoa</taxon>
        <taxon>Nematoda</taxon>
        <taxon>Chromadorea</taxon>
        <taxon>Rhabditida</taxon>
        <taxon>Rhabditina</taxon>
        <taxon>Rhabditomorpha</taxon>
        <taxon>Rhabditoidea</taxon>
        <taxon>Rhabditidae</taxon>
        <taxon>Peloderinae</taxon>
        <taxon>Caenorhabditis</taxon>
    </lineage>
</organism>
<dbReference type="SUPFAM" id="SSF56112">
    <property type="entry name" value="Protein kinase-like (PK-like)"/>
    <property type="match status" value="1"/>
</dbReference>
<evidence type="ECO:0000256" key="3">
    <source>
        <dbReference type="ARBA" id="ARBA00009985"/>
    </source>
</evidence>
<dbReference type="GO" id="GO:0005737">
    <property type="term" value="C:cytoplasm"/>
    <property type="evidence" value="ECO:0007669"/>
    <property type="project" value="TreeGrafter"/>
</dbReference>
<evidence type="ECO:0000256" key="12">
    <source>
        <dbReference type="ARBA" id="ARBA00023211"/>
    </source>
</evidence>
<dbReference type="AlphaFoldDB" id="A0A8S1E7S3"/>
<dbReference type="EMBL" id="CADEPM010000001">
    <property type="protein sequence ID" value="CAB3397865.1"/>
    <property type="molecule type" value="Genomic_DNA"/>
</dbReference>
<dbReference type="PANTHER" id="PTHR24346:SF94">
    <property type="entry name" value="NON-SPECIFIC SERINE_THREONINE PROTEIN KINASE"/>
    <property type="match status" value="1"/>
</dbReference>
<comment type="catalytic activity">
    <reaction evidence="13">
        <text>L-threonyl-[protein] + ATP = O-phospho-L-threonyl-[protein] + ADP + H(+)</text>
        <dbReference type="Rhea" id="RHEA:46608"/>
        <dbReference type="Rhea" id="RHEA-COMP:11060"/>
        <dbReference type="Rhea" id="RHEA-COMP:11605"/>
        <dbReference type="ChEBI" id="CHEBI:15378"/>
        <dbReference type="ChEBI" id="CHEBI:30013"/>
        <dbReference type="ChEBI" id="CHEBI:30616"/>
        <dbReference type="ChEBI" id="CHEBI:61977"/>
        <dbReference type="ChEBI" id="CHEBI:456216"/>
        <dbReference type="EC" id="2.7.11.1"/>
    </reaction>
</comment>
<comment type="cofactor">
    <cofactor evidence="2">
        <name>Mg(2+)</name>
        <dbReference type="ChEBI" id="CHEBI:18420"/>
    </cofactor>
</comment>
<dbReference type="Gene3D" id="3.30.200.20">
    <property type="entry name" value="Phosphorylase Kinase, domain 1"/>
    <property type="match status" value="1"/>
</dbReference>
<dbReference type="Pfam" id="PF00069">
    <property type="entry name" value="Pkinase"/>
    <property type="match status" value="1"/>
</dbReference>
<comment type="similarity">
    <text evidence="3">Belongs to the protein kinase superfamily. CAMK Ser/Thr protein kinase family. LKB1 subfamily.</text>
</comment>
<dbReference type="PANTHER" id="PTHR24346">
    <property type="entry name" value="MAP/MICROTUBULE AFFINITY-REGULATING KINASE"/>
    <property type="match status" value="1"/>
</dbReference>
<dbReference type="GO" id="GO:0005524">
    <property type="term" value="F:ATP binding"/>
    <property type="evidence" value="ECO:0007669"/>
    <property type="project" value="UniProtKB-UniRule"/>
</dbReference>
<dbReference type="Proteomes" id="UP000494206">
    <property type="component" value="Unassembled WGS sequence"/>
</dbReference>
<keyword evidence="8 15" id="KW-0547">Nucleotide-binding</keyword>
<dbReference type="GO" id="GO:0035556">
    <property type="term" value="P:intracellular signal transduction"/>
    <property type="evidence" value="ECO:0007669"/>
    <property type="project" value="TreeGrafter"/>
</dbReference>
<dbReference type="GO" id="GO:0004674">
    <property type="term" value="F:protein serine/threonine kinase activity"/>
    <property type="evidence" value="ECO:0007669"/>
    <property type="project" value="UniProtKB-KW"/>
</dbReference>
<evidence type="ECO:0000256" key="14">
    <source>
        <dbReference type="ARBA" id="ARBA00048679"/>
    </source>
</evidence>
<dbReference type="GO" id="GO:0046872">
    <property type="term" value="F:metal ion binding"/>
    <property type="evidence" value="ECO:0007669"/>
    <property type="project" value="UniProtKB-KW"/>
</dbReference>
<dbReference type="PROSITE" id="PS50011">
    <property type="entry name" value="PROTEIN_KINASE_DOM"/>
    <property type="match status" value="1"/>
</dbReference>
<gene>
    <name evidence="18" type="ORF">CBOVIS_LOCUS1217</name>
</gene>
<sequence length="553" mass="63272">MDCGGTSTEYVSKFIVPEETTISQRVASDSGKFLKMSVDPDFDDAFSQEDETHASIPLTREHIQSTRRTKEARQGGGVKMSIGNCDEEVEEEDDDETDEMRSKRIAQQMKRFREQDKEEDFDIPELNLNDDDDAMKAYFRQRVENLFSNDNALGLDDEPVEFKKPKILEGYLWGAVIGGGSYGKVKEVIDTYSLTRRAVKIMKHDKIRKIPNGAMNIRNEIRILNTLKHKNIVKLVEVFEVVAKKRIYMIFEYCIGSVQQLLELEPARRITVGEAHLIFCETVRGLDYLHALRISHKDIKPGNLLIAIDFTVKICDFGVAEQLSLFQNNGNCTKVNGTPKFQPPECVAGSHEYFDGYKADMWGLGVTLYNMVSGKYPFDKTVLIQLYDSIAKDPVEMPKNVELSPHLQDLILKLLEKDFKIRYGTYETMLHPWYITMFPEDQGLGRIMERLRTGDRPLTMQPSMKILYDEQPQDQDSIIPILTEGGQIDRSTFDGFLYLEADENEPMDETVRPSSRSNPTSAPRHGDGAVSRNSRRRTPNIFKCLMRNRTHSS</sequence>
<dbReference type="InterPro" id="IPR011009">
    <property type="entry name" value="Kinase-like_dom_sf"/>
</dbReference>
<evidence type="ECO:0000256" key="15">
    <source>
        <dbReference type="PROSITE-ProRule" id="PRU10141"/>
    </source>
</evidence>
<comment type="catalytic activity">
    <reaction evidence="14">
        <text>L-seryl-[protein] + ATP = O-phospho-L-seryl-[protein] + ADP + H(+)</text>
        <dbReference type="Rhea" id="RHEA:17989"/>
        <dbReference type="Rhea" id="RHEA-COMP:9863"/>
        <dbReference type="Rhea" id="RHEA-COMP:11604"/>
        <dbReference type="ChEBI" id="CHEBI:15378"/>
        <dbReference type="ChEBI" id="CHEBI:29999"/>
        <dbReference type="ChEBI" id="CHEBI:30616"/>
        <dbReference type="ChEBI" id="CHEBI:83421"/>
        <dbReference type="ChEBI" id="CHEBI:456216"/>
        <dbReference type="EC" id="2.7.11.1"/>
    </reaction>
</comment>
<keyword evidence="5" id="KW-0723">Serine/threonine-protein kinase</keyword>
<dbReference type="OrthoDB" id="68483at2759"/>
<feature type="compositionally biased region" description="Polar residues" evidence="16">
    <location>
        <begin position="512"/>
        <end position="521"/>
    </location>
</feature>
<evidence type="ECO:0000256" key="10">
    <source>
        <dbReference type="ARBA" id="ARBA00022840"/>
    </source>
</evidence>
<dbReference type="InterPro" id="IPR000719">
    <property type="entry name" value="Prot_kinase_dom"/>
</dbReference>
<dbReference type="PROSITE" id="PS00107">
    <property type="entry name" value="PROTEIN_KINASE_ATP"/>
    <property type="match status" value="1"/>
</dbReference>
<dbReference type="SMART" id="SM00220">
    <property type="entry name" value="S_TKc"/>
    <property type="match status" value="1"/>
</dbReference>
<evidence type="ECO:0000256" key="11">
    <source>
        <dbReference type="ARBA" id="ARBA00022842"/>
    </source>
</evidence>
<dbReference type="FunFam" id="1.10.510.10:FF:001234">
    <property type="entry name" value="Serine/threonine-protein kinase par-4"/>
    <property type="match status" value="1"/>
</dbReference>
<name>A0A8S1E7S3_9PELO</name>
<keyword evidence="12" id="KW-0464">Manganese</keyword>
<evidence type="ECO:0000256" key="9">
    <source>
        <dbReference type="ARBA" id="ARBA00022777"/>
    </source>
</evidence>
<evidence type="ECO:0000256" key="4">
    <source>
        <dbReference type="ARBA" id="ARBA00012513"/>
    </source>
</evidence>
<dbReference type="EC" id="2.7.11.1" evidence="4"/>
<evidence type="ECO:0000313" key="18">
    <source>
        <dbReference type="EMBL" id="CAB3397865.1"/>
    </source>
</evidence>
<dbReference type="Gene3D" id="1.10.510.10">
    <property type="entry name" value="Transferase(Phosphotransferase) domain 1"/>
    <property type="match status" value="1"/>
</dbReference>
<keyword evidence="19" id="KW-1185">Reference proteome</keyword>
<feature type="binding site" evidence="15">
    <location>
        <position position="200"/>
    </location>
    <ligand>
        <name>ATP</name>
        <dbReference type="ChEBI" id="CHEBI:30616"/>
    </ligand>
</feature>
<accession>A0A8S1E7S3</accession>
<evidence type="ECO:0000256" key="8">
    <source>
        <dbReference type="ARBA" id="ARBA00022741"/>
    </source>
</evidence>
<protein>
    <recommendedName>
        <fullName evidence="4">non-specific serine/threonine protein kinase</fullName>
        <ecNumber evidence="4">2.7.11.1</ecNumber>
    </recommendedName>
</protein>
<dbReference type="InterPro" id="IPR017441">
    <property type="entry name" value="Protein_kinase_ATP_BS"/>
</dbReference>
<comment type="cofactor">
    <cofactor evidence="1">
        <name>Mn(2+)</name>
        <dbReference type="ChEBI" id="CHEBI:29035"/>
    </cofactor>
</comment>
<evidence type="ECO:0000259" key="17">
    <source>
        <dbReference type="PROSITE" id="PS50011"/>
    </source>
</evidence>
<dbReference type="PROSITE" id="PS00108">
    <property type="entry name" value="PROTEIN_KINASE_ST"/>
    <property type="match status" value="1"/>
</dbReference>
<comment type="caution">
    <text evidence="18">The sequence shown here is derived from an EMBL/GenBank/DDBJ whole genome shotgun (WGS) entry which is preliminary data.</text>
</comment>
<keyword evidence="11" id="KW-0460">Magnesium</keyword>
<evidence type="ECO:0000313" key="19">
    <source>
        <dbReference type="Proteomes" id="UP000494206"/>
    </source>
</evidence>
<dbReference type="InterPro" id="IPR008271">
    <property type="entry name" value="Ser/Thr_kinase_AS"/>
</dbReference>
<keyword evidence="9" id="KW-0418">Kinase</keyword>